<evidence type="ECO:0000256" key="8">
    <source>
        <dbReference type="ARBA" id="ARBA00023125"/>
    </source>
</evidence>
<dbReference type="Pfam" id="PF02463">
    <property type="entry name" value="SMC_N"/>
    <property type="match status" value="1"/>
</dbReference>
<keyword evidence="5 9" id="KW-0235">DNA replication</keyword>
<proteinExistence type="inferred from homology"/>
<evidence type="ECO:0000313" key="14">
    <source>
        <dbReference type="Proteomes" id="UP000322084"/>
    </source>
</evidence>
<keyword evidence="4 9" id="KW-0963">Cytoplasm</keyword>
<evidence type="ECO:0000256" key="9">
    <source>
        <dbReference type="HAMAP-Rule" id="MF_00365"/>
    </source>
</evidence>
<evidence type="ECO:0000256" key="4">
    <source>
        <dbReference type="ARBA" id="ARBA00022490"/>
    </source>
</evidence>
<dbReference type="NCBIfam" id="TIGR00611">
    <property type="entry name" value="recf"/>
    <property type="match status" value="1"/>
</dbReference>
<evidence type="ECO:0000256" key="5">
    <source>
        <dbReference type="ARBA" id="ARBA00022705"/>
    </source>
</evidence>
<evidence type="ECO:0000256" key="2">
    <source>
        <dbReference type="ARBA" id="ARBA00008016"/>
    </source>
</evidence>
<feature type="binding site" evidence="9">
    <location>
        <begin position="37"/>
        <end position="44"/>
    </location>
    <ligand>
        <name>ATP</name>
        <dbReference type="ChEBI" id="CHEBI:30616"/>
    </ligand>
</feature>
<comment type="function">
    <text evidence="9 10">The RecF protein is involved in DNA metabolism; it is required for DNA replication and normal SOS inducibility. RecF binds preferentially to single-stranded, linear DNA. It also seems to bind ATP.</text>
</comment>
<accession>A0A5A7MZ73</accession>
<comment type="subcellular location">
    <subcellularLocation>
        <location evidence="1 9 10">Cytoplasm</location>
    </subcellularLocation>
</comment>
<dbReference type="PANTHER" id="PTHR32182:SF0">
    <property type="entry name" value="DNA REPLICATION AND REPAIR PROTEIN RECF"/>
    <property type="match status" value="1"/>
</dbReference>
<dbReference type="Proteomes" id="UP000325187">
    <property type="component" value="Unassembled WGS sequence"/>
</dbReference>
<evidence type="ECO:0000256" key="6">
    <source>
        <dbReference type="ARBA" id="ARBA00022741"/>
    </source>
</evidence>
<dbReference type="GO" id="GO:0005737">
    <property type="term" value="C:cytoplasm"/>
    <property type="evidence" value="ECO:0007669"/>
    <property type="project" value="UniProtKB-SubCell"/>
</dbReference>
<dbReference type="Gene3D" id="3.40.50.300">
    <property type="entry name" value="P-loop containing nucleotide triphosphate hydrolases"/>
    <property type="match status" value="1"/>
</dbReference>
<dbReference type="PANTHER" id="PTHR32182">
    <property type="entry name" value="DNA REPLICATION AND REPAIR PROTEIN RECF"/>
    <property type="match status" value="1"/>
</dbReference>
<evidence type="ECO:0000256" key="1">
    <source>
        <dbReference type="ARBA" id="ARBA00004496"/>
    </source>
</evidence>
<dbReference type="PROSITE" id="PS00618">
    <property type="entry name" value="RECF_2"/>
    <property type="match status" value="1"/>
</dbReference>
<dbReference type="GO" id="GO:0005524">
    <property type="term" value="F:ATP binding"/>
    <property type="evidence" value="ECO:0007669"/>
    <property type="project" value="UniProtKB-UniRule"/>
</dbReference>
<evidence type="ECO:0000256" key="3">
    <source>
        <dbReference type="ARBA" id="ARBA00020170"/>
    </source>
</evidence>
<evidence type="ECO:0000256" key="7">
    <source>
        <dbReference type="ARBA" id="ARBA00022840"/>
    </source>
</evidence>
<dbReference type="Gene3D" id="1.20.1050.90">
    <property type="entry name" value="RecF/RecN/SMC, N-terminal domain"/>
    <property type="match status" value="1"/>
</dbReference>
<name>A0A5A7MZ73_9PROT</name>
<protein>
    <recommendedName>
        <fullName evidence="3 9">DNA replication and repair protein RecF</fullName>
    </recommendedName>
</protein>
<comment type="similarity">
    <text evidence="2 9 10">Belongs to the RecF family.</text>
</comment>
<dbReference type="AlphaFoldDB" id="A0A5A7MZ73"/>
<keyword evidence="9 10" id="KW-0227">DNA damage</keyword>
<evidence type="ECO:0000259" key="11">
    <source>
        <dbReference type="Pfam" id="PF02463"/>
    </source>
</evidence>
<dbReference type="InterPro" id="IPR042174">
    <property type="entry name" value="RecF_2"/>
</dbReference>
<dbReference type="GO" id="GO:0006260">
    <property type="term" value="P:DNA replication"/>
    <property type="evidence" value="ECO:0007669"/>
    <property type="project" value="UniProtKB-UniRule"/>
</dbReference>
<comment type="caution">
    <text evidence="13">The sequence shown here is derived from an EMBL/GenBank/DDBJ whole genome shotgun (WGS) entry which is preliminary data.</text>
</comment>
<keyword evidence="6 9" id="KW-0547">Nucleotide-binding</keyword>
<keyword evidence="15" id="KW-1185">Reference proteome</keyword>
<dbReference type="EMBL" id="BKCM01000006">
    <property type="protein sequence ID" value="GER00755.1"/>
    <property type="molecule type" value="Genomic_DNA"/>
</dbReference>
<dbReference type="Proteomes" id="UP000322084">
    <property type="component" value="Unassembled WGS sequence"/>
</dbReference>
<organism evidence="13 15">
    <name type="scientific">Iodidimonas gelatinilytica</name>
    <dbReference type="NCBI Taxonomy" id="1236966"/>
    <lineage>
        <taxon>Bacteria</taxon>
        <taxon>Pseudomonadati</taxon>
        <taxon>Pseudomonadota</taxon>
        <taxon>Alphaproteobacteria</taxon>
        <taxon>Iodidimonadales</taxon>
        <taxon>Iodidimonadaceae</taxon>
        <taxon>Iodidimonas</taxon>
    </lineage>
</organism>
<keyword evidence="9 10" id="KW-0742">SOS response</keyword>
<dbReference type="GO" id="GO:0009432">
    <property type="term" value="P:SOS response"/>
    <property type="evidence" value="ECO:0007669"/>
    <property type="project" value="UniProtKB-UniRule"/>
</dbReference>
<dbReference type="InterPro" id="IPR003395">
    <property type="entry name" value="RecF/RecN/SMC_N"/>
</dbReference>
<keyword evidence="8 9" id="KW-0238">DNA-binding</keyword>
<reference evidence="14 15" key="1">
    <citation type="submission" date="2019-09" db="EMBL/GenBank/DDBJ databases">
        <title>NBRP : Genome information of microbial organism related human and environment.</title>
        <authorList>
            <person name="Hattori M."/>
            <person name="Oshima K."/>
            <person name="Inaba H."/>
            <person name="Suda W."/>
            <person name="Sakamoto M."/>
            <person name="Iino T."/>
            <person name="Kitahara M."/>
            <person name="Oshida Y."/>
            <person name="Iida T."/>
            <person name="Kudo T."/>
            <person name="Itoh T."/>
            <person name="Ohkuma M."/>
        </authorList>
    </citation>
    <scope>NUCLEOTIDE SEQUENCE [LARGE SCALE GENOMIC DNA]</scope>
    <source>
        <strain evidence="12 14">Hi-2</strain>
        <strain evidence="13 15">Mie-1</strain>
    </source>
</reference>
<dbReference type="SUPFAM" id="SSF52540">
    <property type="entry name" value="P-loop containing nucleoside triphosphate hydrolases"/>
    <property type="match status" value="1"/>
</dbReference>
<sequence>MGARCHVTRLKLANFRSYPATTLSLEGTQSRPVVLVGDNGAGKTNLLEALSCFAPGRGLRGAALTEMTRIGATAPWAVHVQLQKGDDRLEIGTGMAPNSIDADGEEDGAGRRLVRIDGVSTNGPGILSQHLAVLWLTPAMDRLFVESASGRRRFLDRIVLALHADHGRQVTAYERAMRERNRLFAERGAQADSAWLSALETRMAEHAVAIAAARLETVRHLDIRLRAAPPGPFPRGEIRLDGWVEDHLALGSALETEEAFRAHLALMRKRDAAAGRTLDGPHRSDLIVYHCGKAMPASLCSTGEQKGLLIGMILAHADLVLDQTGQRPILLMDEVAAHLDPDRRADLFERLIALGCQAWMTGTDPALFHPLDGQADAFHVMDGVLAPCPLRN</sequence>
<evidence type="ECO:0000313" key="15">
    <source>
        <dbReference type="Proteomes" id="UP000325187"/>
    </source>
</evidence>
<dbReference type="PROSITE" id="PS00617">
    <property type="entry name" value="RECF_1"/>
    <property type="match status" value="1"/>
</dbReference>
<evidence type="ECO:0000313" key="12">
    <source>
        <dbReference type="EMBL" id="GEQ99060.1"/>
    </source>
</evidence>
<feature type="domain" description="RecF/RecN/SMC N-terminal" evidence="11">
    <location>
        <begin position="7"/>
        <end position="362"/>
    </location>
</feature>
<keyword evidence="9 10" id="KW-0234">DNA repair</keyword>
<keyword evidence="7 9" id="KW-0067">ATP-binding</keyword>
<accession>A0A5A7MT38</accession>
<dbReference type="GO" id="GO:0003697">
    <property type="term" value="F:single-stranded DNA binding"/>
    <property type="evidence" value="ECO:0007669"/>
    <property type="project" value="UniProtKB-UniRule"/>
</dbReference>
<evidence type="ECO:0000256" key="10">
    <source>
        <dbReference type="RuleBase" id="RU000578"/>
    </source>
</evidence>
<dbReference type="InterPro" id="IPR018078">
    <property type="entry name" value="DNA-binding_RecF_CS"/>
</dbReference>
<dbReference type="HAMAP" id="MF_00365">
    <property type="entry name" value="RecF"/>
    <property type="match status" value="1"/>
</dbReference>
<dbReference type="GO" id="GO:0000731">
    <property type="term" value="P:DNA synthesis involved in DNA repair"/>
    <property type="evidence" value="ECO:0007669"/>
    <property type="project" value="TreeGrafter"/>
</dbReference>
<dbReference type="GO" id="GO:0006302">
    <property type="term" value="P:double-strand break repair"/>
    <property type="evidence" value="ECO:0007669"/>
    <property type="project" value="TreeGrafter"/>
</dbReference>
<dbReference type="InterPro" id="IPR027417">
    <property type="entry name" value="P-loop_NTPase"/>
</dbReference>
<dbReference type="RefSeq" id="WP_150001229.1">
    <property type="nucleotide sequence ID" value="NZ_BKCL01000012.1"/>
</dbReference>
<dbReference type="InterPro" id="IPR001238">
    <property type="entry name" value="DNA-binding_RecF"/>
</dbReference>
<evidence type="ECO:0000313" key="13">
    <source>
        <dbReference type="EMBL" id="GER00755.1"/>
    </source>
</evidence>
<gene>
    <name evidence="9 13" type="primary">recF</name>
    <name evidence="12" type="ORF">JCM17844_26970</name>
    <name evidence="13" type="ORF">JCM17845_13780</name>
</gene>
<dbReference type="EMBL" id="BKCL01000012">
    <property type="protein sequence ID" value="GEQ99060.1"/>
    <property type="molecule type" value="Genomic_DNA"/>
</dbReference>